<gene>
    <name evidence="7" type="ORF">A9X01_01120</name>
</gene>
<accession>A0A1A3CMY8</accession>
<comment type="caution">
    <text evidence="7">The sequence shown here is derived from an EMBL/GenBank/DDBJ whole genome shotgun (WGS) entry which is preliminary data.</text>
</comment>
<proteinExistence type="predicted"/>
<evidence type="ECO:0000259" key="6">
    <source>
        <dbReference type="Pfam" id="PF03176"/>
    </source>
</evidence>
<sequence length="86" mass="9275">MIAEQFGDSPADAAATAHHHRAAVGEQSVLSLAQIGVTVGVALLLNALLVRTFMLPAVIVVFDRWLWWPREAVSDEPEREPVTASA</sequence>
<keyword evidence="4 5" id="KW-0472">Membrane</keyword>
<evidence type="ECO:0000256" key="5">
    <source>
        <dbReference type="SAM" id="Phobius"/>
    </source>
</evidence>
<evidence type="ECO:0000256" key="2">
    <source>
        <dbReference type="ARBA" id="ARBA00022692"/>
    </source>
</evidence>
<dbReference type="OrthoDB" id="5056533at2"/>
<protein>
    <recommendedName>
        <fullName evidence="6">Membrane transport protein MMPL domain-containing protein</fullName>
    </recommendedName>
</protein>
<keyword evidence="3 5" id="KW-1133">Transmembrane helix</keyword>
<reference evidence="7 8" key="1">
    <citation type="submission" date="2016-06" db="EMBL/GenBank/DDBJ databases">
        <authorList>
            <person name="Kjaerup R.B."/>
            <person name="Dalgaard T.S."/>
            <person name="Juul-Madsen H.R."/>
        </authorList>
    </citation>
    <scope>NUCLEOTIDE SEQUENCE [LARGE SCALE GENOMIC DNA]</scope>
    <source>
        <strain evidence="7 8">1081914.2</strain>
    </source>
</reference>
<feature type="domain" description="Membrane transport protein MMPL" evidence="6">
    <location>
        <begin position="29"/>
        <end position="74"/>
    </location>
</feature>
<dbReference type="RefSeq" id="WP_065120241.1">
    <property type="nucleotide sequence ID" value="NZ_LZKQ01000090.1"/>
</dbReference>
<keyword evidence="2 5" id="KW-0812">Transmembrane</keyword>
<evidence type="ECO:0000313" key="8">
    <source>
        <dbReference type="Proteomes" id="UP000093795"/>
    </source>
</evidence>
<evidence type="ECO:0000256" key="3">
    <source>
        <dbReference type="ARBA" id="ARBA00022989"/>
    </source>
</evidence>
<dbReference type="Proteomes" id="UP000093795">
    <property type="component" value="Unassembled WGS sequence"/>
</dbReference>
<comment type="subcellular location">
    <subcellularLocation>
        <location evidence="1">Membrane</location>
        <topology evidence="1">Multi-pass membrane protein</topology>
    </subcellularLocation>
</comment>
<dbReference type="GO" id="GO:0016020">
    <property type="term" value="C:membrane"/>
    <property type="evidence" value="ECO:0007669"/>
    <property type="project" value="UniProtKB-SubCell"/>
</dbReference>
<feature type="transmembrane region" description="Helical" evidence="5">
    <location>
        <begin position="35"/>
        <end position="62"/>
    </location>
</feature>
<evidence type="ECO:0000313" key="7">
    <source>
        <dbReference type="EMBL" id="OBI87256.1"/>
    </source>
</evidence>
<evidence type="ECO:0000256" key="4">
    <source>
        <dbReference type="ARBA" id="ARBA00023136"/>
    </source>
</evidence>
<organism evidence="7 8">
    <name type="scientific">Mycobacterium asiaticum</name>
    <dbReference type="NCBI Taxonomy" id="1790"/>
    <lineage>
        <taxon>Bacteria</taxon>
        <taxon>Bacillati</taxon>
        <taxon>Actinomycetota</taxon>
        <taxon>Actinomycetes</taxon>
        <taxon>Mycobacteriales</taxon>
        <taxon>Mycobacteriaceae</taxon>
        <taxon>Mycobacterium</taxon>
    </lineage>
</organism>
<evidence type="ECO:0000256" key="1">
    <source>
        <dbReference type="ARBA" id="ARBA00004141"/>
    </source>
</evidence>
<name>A0A1A3CMY8_MYCAS</name>
<dbReference type="Pfam" id="PF03176">
    <property type="entry name" value="MMPL"/>
    <property type="match status" value="1"/>
</dbReference>
<dbReference type="AlphaFoldDB" id="A0A1A3CMY8"/>
<dbReference type="InterPro" id="IPR004869">
    <property type="entry name" value="MMPL_dom"/>
</dbReference>
<dbReference type="EMBL" id="LZKQ01000090">
    <property type="protein sequence ID" value="OBI87256.1"/>
    <property type="molecule type" value="Genomic_DNA"/>
</dbReference>